<reference evidence="2 3" key="1">
    <citation type="submission" date="2018-07" db="EMBL/GenBank/DDBJ databases">
        <title>The complete nuclear genome of the prasinophyte Chloropicon primus (CCMP1205).</title>
        <authorList>
            <person name="Pombert J.-F."/>
            <person name="Otis C."/>
            <person name="Turmel M."/>
            <person name="Lemieux C."/>
        </authorList>
    </citation>
    <scope>NUCLEOTIDE SEQUENCE [LARGE SCALE GENOMIC DNA]</scope>
    <source>
        <strain evidence="2 3">CCMP1205</strain>
    </source>
</reference>
<dbReference type="AlphaFoldDB" id="A0A5B8MN16"/>
<sequence>MNVARATLSWRLRRGEALVVGGRGGEASCTRRGFGRQEAWVLGRGGGGRVAVTTRAVSGSSNVLVLEGDSRVGVEVVKRFLAQGDEWNVSATVGGSNGKAKRYADALGALPVDLHDASSEAVANTSPGVIVSCIDADGGCGTVHERSRVFVDAALEEGGVTYVFISSIGAGESSDALPGPAKETMKPIMSDKYLAEQYLQSRSGETASGLEHLIVRCAPLNDLLDDSEVGKPTLTDSHMAYGWITPAGIGDLVHNCLASDKLALQSTYSAVDANTIFITNPFLRPLESHESVPFDSIVL</sequence>
<feature type="domain" description="NAD(P)-binding" evidence="1">
    <location>
        <begin position="71"/>
        <end position="258"/>
    </location>
</feature>
<dbReference type="STRING" id="1764295.A0A5B8MN16"/>
<dbReference type="InterPro" id="IPR016040">
    <property type="entry name" value="NAD(P)-bd_dom"/>
</dbReference>
<dbReference type="Pfam" id="PF13460">
    <property type="entry name" value="NAD_binding_10"/>
    <property type="match status" value="1"/>
</dbReference>
<dbReference type="Gene3D" id="3.40.50.720">
    <property type="entry name" value="NAD(P)-binding Rossmann-like Domain"/>
    <property type="match status" value="1"/>
</dbReference>
<dbReference type="Proteomes" id="UP000316726">
    <property type="component" value="Chromosome 4"/>
</dbReference>
<protein>
    <recommendedName>
        <fullName evidence="1">NAD(P)-binding domain-containing protein</fullName>
    </recommendedName>
</protein>
<dbReference type="InterPro" id="IPR036291">
    <property type="entry name" value="NAD(P)-bd_dom_sf"/>
</dbReference>
<evidence type="ECO:0000313" key="3">
    <source>
        <dbReference type="Proteomes" id="UP000316726"/>
    </source>
</evidence>
<name>A0A5B8MN16_9CHLO</name>
<dbReference type="SUPFAM" id="SSF51735">
    <property type="entry name" value="NAD(P)-binding Rossmann-fold domains"/>
    <property type="match status" value="1"/>
</dbReference>
<organism evidence="2 3">
    <name type="scientific">Chloropicon primus</name>
    <dbReference type="NCBI Taxonomy" id="1764295"/>
    <lineage>
        <taxon>Eukaryota</taxon>
        <taxon>Viridiplantae</taxon>
        <taxon>Chlorophyta</taxon>
        <taxon>Chloropicophyceae</taxon>
        <taxon>Chloropicales</taxon>
        <taxon>Chloropicaceae</taxon>
        <taxon>Chloropicon</taxon>
    </lineage>
</organism>
<proteinExistence type="predicted"/>
<evidence type="ECO:0000313" key="2">
    <source>
        <dbReference type="EMBL" id="QDZ20732.1"/>
    </source>
</evidence>
<evidence type="ECO:0000259" key="1">
    <source>
        <dbReference type="Pfam" id="PF13460"/>
    </source>
</evidence>
<accession>A0A5B8MN16</accession>
<keyword evidence="3" id="KW-1185">Reference proteome</keyword>
<dbReference type="EMBL" id="CP031037">
    <property type="protein sequence ID" value="QDZ20732.1"/>
    <property type="molecule type" value="Genomic_DNA"/>
</dbReference>
<gene>
    <name evidence="2" type="ORF">A3770_04p32500</name>
</gene>